<evidence type="ECO:0000313" key="4">
    <source>
        <dbReference type="Proteomes" id="UP000256845"/>
    </source>
</evidence>
<keyword evidence="4" id="KW-1185">Reference proteome</keyword>
<dbReference type="PROSITE" id="PS50943">
    <property type="entry name" value="HTH_CROC1"/>
    <property type="match status" value="1"/>
</dbReference>
<dbReference type="Gene3D" id="2.60.120.10">
    <property type="entry name" value="Jelly Rolls"/>
    <property type="match status" value="1"/>
</dbReference>
<dbReference type="PANTHER" id="PTHR46797:SF10">
    <property type="entry name" value="BLR1115 PROTEIN"/>
    <property type="match status" value="1"/>
</dbReference>
<dbReference type="InterPro" id="IPR001387">
    <property type="entry name" value="Cro/C1-type_HTH"/>
</dbReference>
<dbReference type="CDD" id="cd00093">
    <property type="entry name" value="HTH_XRE"/>
    <property type="match status" value="1"/>
</dbReference>
<dbReference type="SUPFAM" id="SSF51182">
    <property type="entry name" value="RmlC-like cupins"/>
    <property type="match status" value="1"/>
</dbReference>
<protein>
    <submittedName>
        <fullName evidence="3">Transcriptional regulator with XRE-family HTH domain</fullName>
    </submittedName>
</protein>
<feature type="domain" description="HTH cro/C1-type" evidence="2">
    <location>
        <begin position="13"/>
        <end position="67"/>
    </location>
</feature>
<dbReference type="CDD" id="cd02209">
    <property type="entry name" value="cupin_XRE_C"/>
    <property type="match status" value="1"/>
</dbReference>
<comment type="caution">
    <text evidence="3">The sequence shown here is derived from an EMBL/GenBank/DDBJ whole genome shotgun (WGS) entry which is preliminary data.</text>
</comment>
<dbReference type="Gene3D" id="1.10.260.40">
    <property type="entry name" value="lambda repressor-like DNA-binding domains"/>
    <property type="match status" value="1"/>
</dbReference>
<dbReference type="RefSeq" id="WP_115937426.1">
    <property type="nucleotide sequence ID" value="NZ_QRDW01000006.1"/>
</dbReference>
<gene>
    <name evidence="3" type="ORF">DFP90_106212</name>
</gene>
<dbReference type="PANTHER" id="PTHR46797">
    <property type="entry name" value="HTH-TYPE TRANSCRIPTIONAL REGULATOR"/>
    <property type="match status" value="1"/>
</dbReference>
<dbReference type="InterPro" id="IPR050807">
    <property type="entry name" value="TransReg_Diox_bact_type"/>
</dbReference>
<dbReference type="SMART" id="SM00530">
    <property type="entry name" value="HTH_XRE"/>
    <property type="match status" value="1"/>
</dbReference>
<dbReference type="InterPro" id="IPR010982">
    <property type="entry name" value="Lambda_DNA-bd_dom_sf"/>
</dbReference>
<dbReference type="SUPFAM" id="SSF47413">
    <property type="entry name" value="lambda repressor-like DNA-binding domains"/>
    <property type="match status" value="1"/>
</dbReference>
<reference evidence="3 4" key="1">
    <citation type="submission" date="2018-07" db="EMBL/GenBank/DDBJ databases">
        <title>Genomic Encyclopedia of Type Strains, Phase III (KMG-III): the genomes of soil and plant-associated and newly described type strains.</title>
        <authorList>
            <person name="Whitman W."/>
        </authorList>
    </citation>
    <scope>NUCLEOTIDE SEQUENCE [LARGE SCALE GENOMIC DNA]</scope>
    <source>
        <strain evidence="3 4">CECT 8488</strain>
    </source>
</reference>
<dbReference type="InterPro" id="IPR014710">
    <property type="entry name" value="RmlC-like_jellyroll"/>
</dbReference>
<dbReference type="GO" id="GO:0005829">
    <property type="term" value="C:cytosol"/>
    <property type="evidence" value="ECO:0007669"/>
    <property type="project" value="TreeGrafter"/>
</dbReference>
<dbReference type="AlphaFoldDB" id="A0A3D9HIF3"/>
<proteinExistence type="predicted"/>
<dbReference type="Proteomes" id="UP000256845">
    <property type="component" value="Unassembled WGS sequence"/>
</dbReference>
<sequence>MPDAFATRLAGRLKELRQDRGWSLDQLAGSSGVSRATLSRLENADVSPTTDILGKLCSSYGITLTRLMMSVEQVFQPHLPRDAQEEWTDQANGFTRRMVSPPSASLAAEVIEGRIEPDRQLIYDRPTRMGMEHHLIMLEGRLEVSLDDVRHSLEDGDCLRYLLKDTSRFQTPPDSGARYLLVLL</sequence>
<dbReference type="InterPro" id="IPR011051">
    <property type="entry name" value="RmlC_Cupin_sf"/>
</dbReference>
<dbReference type="Pfam" id="PF01381">
    <property type="entry name" value="HTH_3"/>
    <property type="match status" value="1"/>
</dbReference>
<dbReference type="OrthoDB" id="189170at2"/>
<evidence type="ECO:0000313" key="3">
    <source>
        <dbReference type="EMBL" id="RED49233.1"/>
    </source>
</evidence>
<evidence type="ECO:0000256" key="1">
    <source>
        <dbReference type="ARBA" id="ARBA00023125"/>
    </source>
</evidence>
<dbReference type="GO" id="GO:0003677">
    <property type="term" value="F:DNA binding"/>
    <property type="evidence" value="ECO:0007669"/>
    <property type="project" value="UniProtKB-KW"/>
</dbReference>
<accession>A0A3D9HIF3</accession>
<dbReference type="GO" id="GO:0003700">
    <property type="term" value="F:DNA-binding transcription factor activity"/>
    <property type="evidence" value="ECO:0007669"/>
    <property type="project" value="TreeGrafter"/>
</dbReference>
<dbReference type="EMBL" id="QRDW01000006">
    <property type="protein sequence ID" value="RED49233.1"/>
    <property type="molecule type" value="Genomic_DNA"/>
</dbReference>
<keyword evidence="1" id="KW-0238">DNA-binding</keyword>
<name>A0A3D9HIF3_9PROT</name>
<organism evidence="3 4">
    <name type="scientific">Aestuariispira insulae</name>
    <dbReference type="NCBI Taxonomy" id="1461337"/>
    <lineage>
        <taxon>Bacteria</taxon>
        <taxon>Pseudomonadati</taxon>
        <taxon>Pseudomonadota</taxon>
        <taxon>Alphaproteobacteria</taxon>
        <taxon>Rhodospirillales</taxon>
        <taxon>Kiloniellaceae</taxon>
        <taxon>Aestuariispira</taxon>
    </lineage>
</organism>
<evidence type="ECO:0000259" key="2">
    <source>
        <dbReference type="PROSITE" id="PS50943"/>
    </source>
</evidence>